<feature type="non-terminal residue" evidence="2">
    <location>
        <position position="245"/>
    </location>
</feature>
<dbReference type="AlphaFoldDB" id="A0A9D9D7F6"/>
<dbReference type="EMBL" id="JADING010000034">
    <property type="protein sequence ID" value="MBO8414088.1"/>
    <property type="molecule type" value="Genomic_DNA"/>
</dbReference>
<evidence type="ECO:0000313" key="3">
    <source>
        <dbReference type="Proteomes" id="UP000823629"/>
    </source>
</evidence>
<dbReference type="Pfam" id="PF01425">
    <property type="entry name" value="Amidase"/>
    <property type="match status" value="1"/>
</dbReference>
<sequence>MYLNKTVLELHELLVSKMVTPLELVNEAIEIIRSDDCKAYEATNFDAAIAKAKSIGEIKKGEYFKGIPYVAKDNFSTAGIETTASSNVLNGYVPLYDAEVISRLDKAGAILLAKTTMDELAMGGSGITGHKGVSKNPYDKSRIAGGSSCGSAIAVSRGEVSFALGSDTGDSVRKPASLVGIYGLKPTWGRISRYGLFPFAQSLDSVGYFARSVDDLAILTTLLAGYDEKDMSSSTRSSCDYLKES</sequence>
<dbReference type="Gene3D" id="3.90.1300.10">
    <property type="entry name" value="Amidase signature (AS) domain"/>
    <property type="match status" value="1"/>
</dbReference>
<comment type="caution">
    <text evidence="2">The sequence shown here is derived from an EMBL/GenBank/DDBJ whole genome shotgun (WGS) entry which is preliminary data.</text>
</comment>
<feature type="domain" description="Amidase" evidence="1">
    <location>
        <begin position="35"/>
        <end position="235"/>
    </location>
</feature>
<dbReference type="InterPro" id="IPR036928">
    <property type="entry name" value="AS_sf"/>
</dbReference>
<dbReference type="InterPro" id="IPR023631">
    <property type="entry name" value="Amidase_dom"/>
</dbReference>
<accession>A0A9D9D7F6</accession>
<gene>
    <name evidence="2" type="ORF">IAC78_01210</name>
</gene>
<evidence type="ECO:0000313" key="2">
    <source>
        <dbReference type="EMBL" id="MBO8414088.1"/>
    </source>
</evidence>
<proteinExistence type="predicted"/>
<evidence type="ECO:0000259" key="1">
    <source>
        <dbReference type="Pfam" id="PF01425"/>
    </source>
</evidence>
<dbReference type="InterPro" id="IPR000120">
    <property type="entry name" value="Amidase"/>
</dbReference>
<dbReference type="PANTHER" id="PTHR11895">
    <property type="entry name" value="TRANSAMIDASE"/>
    <property type="match status" value="1"/>
</dbReference>
<protein>
    <submittedName>
        <fullName evidence="2">Asp-tRNA(Asn)/Glu-tRNA(Gln) amidotransferase subunit GatA</fullName>
    </submittedName>
</protein>
<reference evidence="2" key="2">
    <citation type="journal article" date="2021" name="PeerJ">
        <title>Extensive microbial diversity within the chicken gut microbiome revealed by metagenomics and culture.</title>
        <authorList>
            <person name="Gilroy R."/>
            <person name="Ravi A."/>
            <person name="Getino M."/>
            <person name="Pursley I."/>
            <person name="Horton D.L."/>
            <person name="Alikhan N.F."/>
            <person name="Baker D."/>
            <person name="Gharbi K."/>
            <person name="Hall N."/>
            <person name="Watson M."/>
            <person name="Adriaenssens E.M."/>
            <person name="Foster-Nyarko E."/>
            <person name="Jarju S."/>
            <person name="Secka A."/>
            <person name="Antonio M."/>
            <person name="Oren A."/>
            <person name="Chaudhuri R.R."/>
            <person name="La Ragione R."/>
            <person name="Hildebrand F."/>
            <person name="Pallen M.J."/>
        </authorList>
    </citation>
    <scope>NUCLEOTIDE SEQUENCE</scope>
    <source>
        <strain evidence="2">1748</strain>
    </source>
</reference>
<dbReference type="Proteomes" id="UP000823629">
    <property type="component" value="Unassembled WGS sequence"/>
</dbReference>
<name>A0A9D9D7F6_9BACL</name>
<dbReference type="SUPFAM" id="SSF75304">
    <property type="entry name" value="Amidase signature (AS) enzymes"/>
    <property type="match status" value="1"/>
</dbReference>
<organism evidence="2 3">
    <name type="scientific">Candidatus Scatoplasma merdavium</name>
    <dbReference type="NCBI Taxonomy" id="2840932"/>
    <lineage>
        <taxon>Bacteria</taxon>
        <taxon>Bacillati</taxon>
        <taxon>Bacillota</taxon>
        <taxon>Bacilli</taxon>
        <taxon>Bacillales</taxon>
        <taxon>Candidatus Scatoplasma</taxon>
    </lineage>
</organism>
<dbReference type="GO" id="GO:0003824">
    <property type="term" value="F:catalytic activity"/>
    <property type="evidence" value="ECO:0007669"/>
    <property type="project" value="InterPro"/>
</dbReference>
<reference evidence="2" key="1">
    <citation type="submission" date="2020-10" db="EMBL/GenBank/DDBJ databases">
        <authorList>
            <person name="Gilroy R."/>
        </authorList>
    </citation>
    <scope>NUCLEOTIDE SEQUENCE</scope>
    <source>
        <strain evidence="2">1748</strain>
    </source>
</reference>
<dbReference type="PANTHER" id="PTHR11895:SF151">
    <property type="entry name" value="GLUTAMYL-TRNA(GLN) AMIDOTRANSFERASE SUBUNIT A"/>
    <property type="match status" value="1"/>
</dbReference>